<dbReference type="Gene3D" id="3.40.50.200">
    <property type="entry name" value="Peptidase S8/S53 domain"/>
    <property type="match status" value="1"/>
</dbReference>
<evidence type="ECO:0000256" key="8">
    <source>
        <dbReference type="SAM" id="SignalP"/>
    </source>
</evidence>
<evidence type="ECO:0000313" key="10">
    <source>
        <dbReference type="EMBL" id="QDE34148.1"/>
    </source>
</evidence>
<evidence type="ECO:0000256" key="6">
    <source>
        <dbReference type="SAM" id="MobiDB-lite"/>
    </source>
</evidence>
<evidence type="ECO:0000256" key="7">
    <source>
        <dbReference type="SAM" id="Phobius"/>
    </source>
</evidence>
<reference evidence="10 11" key="1">
    <citation type="submission" date="2019-06" db="EMBL/GenBank/DDBJ databases">
        <title>Complete genome of Microbacterium foliorum M2.</title>
        <authorList>
            <person name="Cao G."/>
        </authorList>
    </citation>
    <scope>NUCLEOTIDE SEQUENCE [LARGE SCALE GENOMIC DNA]</scope>
    <source>
        <strain evidence="10 11">M2</strain>
    </source>
</reference>
<evidence type="ECO:0000256" key="4">
    <source>
        <dbReference type="ARBA" id="ARBA00022825"/>
    </source>
</evidence>
<organism evidence="10 11">
    <name type="scientific">Microbacterium foliorum</name>
    <dbReference type="NCBI Taxonomy" id="104336"/>
    <lineage>
        <taxon>Bacteria</taxon>
        <taxon>Bacillati</taxon>
        <taxon>Actinomycetota</taxon>
        <taxon>Actinomycetes</taxon>
        <taxon>Micrococcales</taxon>
        <taxon>Microbacteriaceae</taxon>
        <taxon>Microbacterium</taxon>
    </lineage>
</organism>
<feature type="active site" description="Charge relay system" evidence="5">
    <location>
        <position position="103"/>
    </location>
</feature>
<dbReference type="PANTHER" id="PTHR43806">
    <property type="entry name" value="PEPTIDASE S8"/>
    <property type="match status" value="1"/>
</dbReference>
<keyword evidence="2 5" id="KW-0645">Protease</keyword>
<dbReference type="InterPro" id="IPR000209">
    <property type="entry name" value="Peptidase_S8/S53_dom"/>
</dbReference>
<evidence type="ECO:0000256" key="2">
    <source>
        <dbReference type="ARBA" id="ARBA00022670"/>
    </source>
</evidence>
<dbReference type="InterPro" id="IPR015500">
    <property type="entry name" value="Peptidase_S8_subtilisin-rel"/>
</dbReference>
<dbReference type="InterPro" id="IPR022398">
    <property type="entry name" value="Peptidase_S8_His-AS"/>
</dbReference>
<sequence length="403" mass="41175">MLRRRWSAAALVMAFVVAGAVAPGTAVAQDFSSGGPLWYVDATKISAIHDAGTTGEGVTIAVFDGGMYPEISNLQGADIEVRDLAQCPDPTAPAPTAFAALQHGTSVTSLIVGNGTSDNGSGPVGIAPDARILYYGALQTDCDVDAFPVALADAVAQGADIVSMSGGYRRLDDELSQPAAAAVADALRAGVLVVASLPNADSVWENELGDINGVVNVAAVDAMAQAAKKRDGSDMANDDVDVVAPGVDVAGLGWDGTWGMSAWSGSSAATPIVAGVLALGVQKWPDATASQLLQSLIRNTGSTPHELEWSNRFGHGIVNATRLVEEDPSQYADENPLFTDGQVPTFDEVYAPTDPSSTDGPEPDGDGAPAVLPWILVGGGAVVVAAIVIVAVSRRKSGGREDV</sequence>
<keyword evidence="7" id="KW-0812">Transmembrane</keyword>
<dbReference type="PROSITE" id="PS51892">
    <property type="entry name" value="SUBTILASE"/>
    <property type="match status" value="1"/>
</dbReference>
<dbReference type="GO" id="GO:0004252">
    <property type="term" value="F:serine-type endopeptidase activity"/>
    <property type="evidence" value="ECO:0007669"/>
    <property type="project" value="UniProtKB-UniRule"/>
</dbReference>
<comment type="similarity">
    <text evidence="1 5">Belongs to the peptidase S8 family.</text>
</comment>
<feature type="region of interest" description="Disordered" evidence="6">
    <location>
        <begin position="340"/>
        <end position="367"/>
    </location>
</feature>
<dbReference type="Pfam" id="PF00082">
    <property type="entry name" value="Peptidase_S8"/>
    <property type="match status" value="1"/>
</dbReference>
<dbReference type="InterPro" id="IPR050131">
    <property type="entry name" value="Peptidase_S8_subtilisin-like"/>
</dbReference>
<feature type="domain" description="Peptidase S8/S53" evidence="9">
    <location>
        <begin position="55"/>
        <end position="316"/>
    </location>
</feature>
<dbReference type="PRINTS" id="PR00723">
    <property type="entry name" value="SUBTILISIN"/>
</dbReference>
<dbReference type="SUPFAM" id="SSF52743">
    <property type="entry name" value="Subtilisin-like"/>
    <property type="match status" value="1"/>
</dbReference>
<dbReference type="Proteomes" id="UP000316125">
    <property type="component" value="Chromosome"/>
</dbReference>
<keyword evidence="7" id="KW-1133">Transmembrane helix</keyword>
<keyword evidence="3 5" id="KW-0378">Hydrolase</keyword>
<evidence type="ECO:0000256" key="3">
    <source>
        <dbReference type="ARBA" id="ARBA00022801"/>
    </source>
</evidence>
<evidence type="ECO:0000313" key="11">
    <source>
        <dbReference type="Proteomes" id="UP000316125"/>
    </source>
</evidence>
<evidence type="ECO:0000259" key="9">
    <source>
        <dbReference type="Pfam" id="PF00082"/>
    </source>
</evidence>
<feature type="signal peptide" evidence="8">
    <location>
        <begin position="1"/>
        <end position="28"/>
    </location>
</feature>
<dbReference type="AlphaFoldDB" id="A0A4Y5YNH3"/>
<dbReference type="OrthoDB" id="3644449at2"/>
<evidence type="ECO:0000256" key="1">
    <source>
        <dbReference type="ARBA" id="ARBA00011073"/>
    </source>
</evidence>
<feature type="chain" id="PRO_5021326910" evidence="8">
    <location>
        <begin position="29"/>
        <end position="403"/>
    </location>
</feature>
<keyword evidence="4 5" id="KW-0720">Serine protease</keyword>
<dbReference type="InterPro" id="IPR036852">
    <property type="entry name" value="Peptidase_S8/S53_dom_sf"/>
</dbReference>
<feature type="active site" description="Charge relay system" evidence="5">
    <location>
        <position position="64"/>
    </location>
</feature>
<feature type="active site" description="Charge relay system" evidence="5">
    <location>
        <position position="267"/>
    </location>
</feature>
<proteinExistence type="inferred from homology"/>
<protein>
    <submittedName>
        <fullName evidence="10">S8/S53 family peptidase</fullName>
    </submittedName>
</protein>
<dbReference type="EMBL" id="CP041040">
    <property type="protein sequence ID" value="QDE34148.1"/>
    <property type="molecule type" value="Genomic_DNA"/>
</dbReference>
<dbReference type="PROSITE" id="PS00137">
    <property type="entry name" value="SUBTILASE_HIS"/>
    <property type="match status" value="1"/>
</dbReference>
<name>A0A4Y5YNH3_9MICO</name>
<keyword evidence="7" id="KW-0472">Membrane</keyword>
<accession>A0A4Y5YNH3</accession>
<evidence type="ECO:0000256" key="5">
    <source>
        <dbReference type="PROSITE-ProRule" id="PRU01240"/>
    </source>
</evidence>
<dbReference type="PANTHER" id="PTHR43806:SF11">
    <property type="entry name" value="CEREVISIN-RELATED"/>
    <property type="match status" value="1"/>
</dbReference>
<dbReference type="GO" id="GO:0006508">
    <property type="term" value="P:proteolysis"/>
    <property type="evidence" value="ECO:0007669"/>
    <property type="project" value="UniProtKB-KW"/>
</dbReference>
<gene>
    <name evidence="10" type="ORF">FIV50_04675</name>
</gene>
<keyword evidence="8" id="KW-0732">Signal</keyword>
<feature type="transmembrane region" description="Helical" evidence="7">
    <location>
        <begin position="371"/>
        <end position="392"/>
    </location>
</feature>
<dbReference type="CDD" id="cd00306">
    <property type="entry name" value="Peptidases_S8_S53"/>
    <property type="match status" value="1"/>
</dbReference>